<dbReference type="AlphaFoldDB" id="A0A7L2IJ30"/>
<reference evidence="1 2" key="1">
    <citation type="submission" date="2019-09" db="EMBL/GenBank/DDBJ databases">
        <title>Bird 10,000 Genomes (B10K) Project - Family phase.</title>
        <authorList>
            <person name="Zhang G."/>
        </authorList>
    </citation>
    <scope>NUCLEOTIDE SEQUENCE [LARGE SCALE GENOMIC DNA]</scope>
    <source>
        <strain evidence="1">B10K-DU-001-42</strain>
        <tissue evidence="1">Muscle</tissue>
    </source>
</reference>
<accession>A0A7L2IJ30</accession>
<dbReference type="Proteomes" id="UP000536381">
    <property type="component" value="Unassembled WGS sequence"/>
</dbReference>
<dbReference type="OrthoDB" id="439921at2759"/>
<feature type="non-terminal residue" evidence="1">
    <location>
        <position position="61"/>
    </location>
</feature>
<sequence>VTKSSHLMMGGEQPATVVATIAKEQKAREGRELSEEDEVTSKEPIIERFEEVLLPLSVEGH</sequence>
<evidence type="ECO:0000313" key="2">
    <source>
        <dbReference type="Proteomes" id="UP000536381"/>
    </source>
</evidence>
<dbReference type="EMBL" id="VWYK01072882">
    <property type="protein sequence ID" value="NXR11588.1"/>
    <property type="molecule type" value="Genomic_DNA"/>
</dbReference>
<proteinExistence type="predicted"/>
<organism evidence="1 2">
    <name type="scientific">Semnornis frantzii</name>
    <dbReference type="NCBI Taxonomy" id="91796"/>
    <lineage>
        <taxon>Eukaryota</taxon>
        <taxon>Metazoa</taxon>
        <taxon>Chordata</taxon>
        <taxon>Craniata</taxon>
        <taxon>Vertebrata</taxon>
        <taxon>Euteleostomi</taxon>
        <taxon>Archelosauria</taxon>
        <taxon>Archosauria</taxon>
        <taxon>Dinosauria</taxon>
        <taxon>Saurischia</taxon>
        <taxon>Theropoda</taxon>
        <taxon>Coelurosauria</taxon>
        <taxon>Aves</taxon>
        <taxon>Neognathae</taxon>
        <taxon>Neoaves</taxon>
        <taxon>Telluraves</taxon>
        <taxon>Coraciimorphae</taxon>
        <taxon>Piciformes</taxon>
        <taxon>Ramphastidae</taxon>
        <taxon>Semnornis</taxon>
    </lineage>
</organism>
<name>A0A7L2IJ30_9PICI</name>
<comment type="caution">
    <text evidence="1">The sequence shown here is derived from an EMBL/GenBank/DDBJ whole genome shotgun (WGS) entry which is preliminary data.</text>
</comment>
<keyword evidence="2" id="KW-1185">Reference proteome</keyword>
<gene>
    <name evidence="1" type="primary">Mccc2</name>
    <name evidence="1" type="ORF">SEMFRA_R11688</name>
</gene>
<feature type="non-terminal residue" evidence="1">
    <location>
        <position position="1"/>
    </location>
</feature>
<protein>
    <submittedName>
        <fullName evidence="1">MCCB carboxylase</fullName>
    </submittedName>
</protein>
<evidence type="ECO:0000313" key="1">
    <source>
        <dbReference type="EMBL" id="NXR11588.1"/>
    </source>
</evidence>